<reference evidence="3 4" key="1">
    <citation type="journal article" date="2016" name="Genome Biol. Evol.">
        <title>Divergent and convergent evolution of fungal pathogenicity.</title>
        <authorList>
            <person name="Shang Y."/>
            <person name="Xiao G."/>
            <person name="Zheng P."/>
            <person name="Cen K."/>
            <person name="Zhan S."/>
            <person name="Wang C."/>
        </authorList>
    </citation>
    <scope>NUCLEOTIDE SEQUENCE [LARGE SCALE GENOMIC DNA]</scope>
    <source>
        <strain evidence="3 4">RCEF 264</strain>
    </source>
</reference>
<dbReference type="EMBL" id="AZHD01000012">
    <property type="protein sequence ID" value="OAA58598.1"/>
    <property type="molecule type" value="Genomic_DNA"/>
</dbReference>
<comment type="similarity">
    <text evidence="1">Belongs to the methyltransferase superfamily. LaeA methyltransferase family.</text>
</comment>
<accession>A0A167RHF5</accession>
<name>A0A167RHF5_9HYPO</name>
<evidence type="ECO:0000313" key="4">
    <source>
        <dbReference type="Proteomes" id="UP000076874"/>
    </source>
</evidence>
<feature type="region of interest" description="Disordered" evidence="2">
    <location>
        <begin position="1"/>
        <end position="49"/>
    </location>
</feature>
<dbReference type="CDD" id="cd02440">
    <property type="entry name" value="AdoMet_MTases"/>
    <property type="match status" value="1"/>
</dbReference>
<comment type="caution">
    <text evidence="3">The sequence shown here is derived from an EMBL/GenBank/DDBJ whole genome shotgun (WGS) entry which is preliminary data.</text>
</comment>
<dbReference type="PANTHER" id="PTHR43591">
    <property type="entry name" value="METHYLTRANSFERASE"/>
    <property type="match status" value="1"/>
</dbReference>
<feature type="compositionally biased region" description="Polar residues" evidence="2">
    <location>
        <begin position="18"/>
        <end position="33"/>
    </location>
</feature>
<dbReference type="Gene3D" id="3.40.50.150">
    <property type="entry name" value="Vaccinia Virus protein VP39"/>
    <property type="match status" value="1"/>
</dbReference>
<dbReference type="Pfam" id="PF13489">
    <property type="entry name" value="Methyltransf_23"/>
    <property type="match status" value="1"/>
</dbReference>
<keyword evidence="4" id="KW-1185">Reference proteome</keyword>
<dbReference type="GO" id="GO:0032259">
    <property type="term" value="P:methylation"/>
    <property type="evidence" value="ECO:0007669"/>
    <property type="project" value="UniProtKB-KW"/>
</dbReference>
<keyword evidence="3" id="KW-0489">Methyltransferase</keyword>
<dbReference type="AlphaFoldDB" id="A0A167RHF5"/>
<dbReference type="OrthoDB" id="2013972at2759"/>
<evidence type="ECO:0000313" key="3">
    <source>
        <dbReference type="EMBL" id="OAA58598.1"/>
    </source>
</evidence>
<dbReference type="GO" id="GO:0008168">
    <property type="term" value="F:methyltransferase activity"/>
    <property type="evidence" value="ECO:0007669"/>
    <property type="project" value="UniProtKB-KW"/>
</dbReference>
<keyword evidence="3" id="KW-0808">Transferase</keyword>
<dbReference type="Proteomes" id="UP000076874">
    <property type="component" value="Unassembled WGS sequence"/>
</dbReference>
<proteinExistence type="inferred from homology"/>
<dbReference type="STRING" id="1081102.A0A167RHF5"/>
<dbReference type="PANTHER" id="PTHR43591:SF24">
    <property type="entry name" value="2-METHOXY-6-POLYPRENYL-1,4-BENZOQUINOL METHYLASE, MITOCHONDRIAL"/>
    <property type="match status" value="1"/>
</dbReference>
<sequence length="323" mass="35440">MAVPTTTADDAPRMHAPTATSSDVDSLATCSTKVNPPPSTSSTDSIPVVVRLPSGASSTTSITPEDWATHDVGGRRYAPGTWHLLFRWIENGALFLAPLRDEPLVVVDLCTGTGVWASEFASRFPQSTVYATDISLLQPSLLPANCQVIMENINSDEWLWRPSSVDYFHICDSSACVRDWSTVLARMHTCLKPDGLVEAVFFLPGFHYKNHGGGGGNSGMDGVWLYWSAMFALLEPAHALDADVIHHAGFEIVFRRCQQLPLGRWATSYKDLGCNLLEVFVERIAAINTYISGHAGLDTDTIRRQTGILQAQLRDNSKRIYVT</sequence>
<dbReference type="SUPFAM" id="SSF53335">
    <property type="entry name" value="S-adenosyl-L-methionine-dependent methyltransferases"/>
    <property type="match status" value="1"/>
</dbReference>
<evidence type="ECO:0000256" key="2">
    <source>
        <dbReference type="SAM" id="MobiDB-lite"/>
    </source>
</evidence>
<evidence type="ECO:0000256" key="1">
    <source>
        <dbReference type="ARBA" id="ARBA00038158"/>
    </source>
</evidence>
<dbReference type="InterPro" id="IPR029063">
    <property type="entry name" value="SAM-dependent_MTases_sf"/>
</dbReference>
<organism evidence="3 4">
    <name type="scientific">Niveomyces insectorum RCEF 264</name>
    <dbReference type="NCBI Taxonomy" id="1081102"/>
    <lineage>
        <taxon>Eukaryota</taxon>
        <taxon>Fungi</taxon>
        <taxon>Dikarya</taxon>
        <taxon>Ascomycota</taxon>
        <taxon>Pezizomycotina</taxon>
        <taxon>Sordariomycetes</taxon>
        <taxon>Hypocreomycetidae</taxon>
        <taxon>Hypocreales</taxon>
        <taxon>Cordycipitaceae</taxon>
        <taxon>Niveomyces</taxon>
    </lineage>
</organism>
<protein>
    <submittedName>
        <fullName evidence="3">Methyltransferase type 11</fullName>
    </submittedName>
</protein>
<gene>
    <name evidence="3" type="ORF">SPI_06671</name>
</gene>
<feature type="compositionally biased region" description="Low complexity" evidence="2">
    <location>
        <begin position="40"/>
        <end position="49"/>
    </location>
</feature>